<dbReference type="EMBL" id="JARIHO010000093">
    <property type="protein sequence ID" value="KAJ7306318.1"/>
    <property type="molecule type" value="Genomic_DNA"/>
</dbReference>
<reference evidence="1" key="1">
    <citation type="submission" date="2023-03" db="EMBL/GenBank/DDBJ databases">
        <title>Massive genome expansion in bonnet fungi (Mycena s.s.) driven by repeated elements and novel gene families across ecological guilds.</title>
        <authorList>
            <consortium name="Lawrence Berkeley National Laboratory"/>
            <person name="Harder C.B."/>
            <person name="Miyauchi S."/>
            <person name="Viragh M."/>
            <person name="Kuo A."/>
            <person name="Thoen E."/>
            <person name="Andreopoulos B."/>
            <person name="Lu D."/>
            <person name="Skrede I."/>
            <person name="Drula E."/>
            <person name="Henrissat B."/>
            <person name="Morin E."/>
            <person name="Kohler A."/>
            <person name="Barry K."/>
            <person name="LaButti K."/>
            <person name="Morin E."/>
            <person name="Salamov A."/>
            <person name="Lipzen A."/>
            <person name="Mereny Z."/>
            <person name="Hegedus B."/>
            <person name="Baldrian P."/>
            <person name="Stursova M."/>
            <person name="Weitz H."/>
            <person name="Taylor A."/>
            <person name="Grigoriev I.V."/>
            <person name="Nagy L.G."/>
            <person name="Martin F."/>
            <person name="Kauserud H."/>
        </authorList>
    </citation>
    <scope>NUCLEOTIDE SEQUENCE</scope>
    <source>
        <strain evidence="1">CBHHK002</strain>
    </source>
</reference>
<gene>
    <name evidence="1" type="ORF">DFH08DRAFT_824766</name>
</gene>
<organism evidence="1 2">
    <name type="scientific">Mycena albidolilacea</name>
    <dbReference type="NCBI Taxonomy" id="1033008"/>
    <lineage>
        <taxon>Eukaryota</taxon>
        <taxon>Fungi</taxon>
        <taxon>Dikarya</taxon>
        <taxon>Basidiomycota</taxon>
        <taxon>Agaricomycotina</taxon>
        <taxon>Agaricomycetes</taxon>
        <taxon>Agaricomycetidae</taxon>
        <taxon>Agaricales</taxon>
        <taxon>Marasmiineae</taxon>
        <taxon>Mycenaceae</taxon>
        <taxon>Mycena</taxon>
    </lineage>
</organism>
<accession>A0AAD6Z464</accession>
<name>A0AAD6Z464_9AGAR</name>
<sequence length="323" mass="36040">MVASFLVAFLPFPPVHLDTSLYLWDSIPTPPWLYPSGYLGSFLVCLGTSLYLWDLVPTSGLRPPDPSLTFHLCLSSRIPLPSLYPMATLGNPNGTLNPEKLAANPTFAISPEAQCNTETVNKLIQFSRSIKEFNRKVSMTQSTLNNAEAYIFSNPPTVNQGTPPDAIWSSLSMPFRPADAFIHPASGQSLDEPENNRRASIYVQGETGWLDRKDIKNAAKEMNMTQLCTTLLFALAYHPAAILSCVRVVDKPPVNYLQMWLTWDNMHTQNQGHPLNCISRTFILLSRQAALGLIETLDIPCLFFKTPYVKEFLDTADSVEHYA</sequence>
<dbReference type="Proteomes" id="UP001218218">
    <property type="component" value="Unassembled WGS sequence"/>
</dbReference>
<evidence type="ECO:0000313" key="2">
    <source>
        <dbReference type="Proteomes" id="UP001218218"/>
    </source>
</evidence>
<comment type="caution">
    <text evidence="1">The sequence shown here is derived from an EMBL/GenBank/DDBJ whole genome shotgun (WGS) entry which is preliminary data.</text>
</comment>
<protein>
    <submittedName>
        <fullName evidence="1">Uncharacterized protein</fullName>
    </submittedName>
</protein>
<keyword evidence="2" id="KW-1185">Reference proteome</keyword>
<evidence type="ECO:0000313" key="1">
    <source>
        <dbReference type="EMBL" id="KAJ7306318.1"/>
    </source>
</evidence>
<proteinExistence type="predicted"/>
<dbReference type="AlphaFoldDB" id="A0AAD6Z464"/>